<gene>
    <name evidence="1" type="ORF">C8F04DRAFT_1203941</name>
</gene>
<dbReference type="EMBL" id="JARJCM010000664">
    <property type="protein sequence ID" value="KAJ7015997.1"/>
    <property type="molecule type" value="Genomic_DNA"/>
</dbReference>
<evidence type="ECO:0000313" key="2">
    <source>
        <dbReference type="Proteomes" id="UP001218188"/>
    </source>
</evidence>
<sequence length="228" mass="25130">MAWRAAAAVLGSGPFFLRTPNSNAVFGSGISRTPNLNLRSGSVRRSNVFERDQNSGISGVQKTRSEEHIEAISVHLPCQEIIWTCYMSSKWATSTIKIQHSNAATLLEPQGEKLTIRFGVRFEFDVGLDGANTEPERSVRFSHLPNLNAERASSSGSVQGSESRRVNHYTIRSTLRLTFVARYNSETWLLQAKYNGSGILKSQWTVEPLLGICAASAGSEQRYIPGLP</sequence>
<evidence type="ECO:0000313" key="1">
    <source>
        <dbReference type="EMBL" id="KAJ7015997.1"/>
    </source>
</evidence>
<protein>
    <submittedName>
        <fullName evidence="1">Uncharacterized protein</fullName>
    </submittedName>
</protein>
<proteinExistence type="predicted"/>
<dbReference type="Proteomes" id="UP001218188">
    <property type="component" value="Unassembled WGS sequence"/>
</dbReference>
<name>A0AAD6WKV2_9AGAR</name>
<organism evidence="1 2">
    <name type="scientific">Mycena alexandri</name>
    <dbReference type="NCBI Taxonomy" id="1745969"/>
    <lineage>
        <taxon>Eukaryota</taxon>
        <taxon>Fungi</taxon>
        <taxon>Dikarya</taxon>
        <taxon>Basidiomycota</taxon>
        <taxon>Agaricomycotina</taxon>
        <taxon>Agaricomycetes</taxon>
        <taxon>Agaricomycetidae</taxon>
        <taxon>Agaricales</taxon>
        <taxon>Marasmiineae</taxon>
        <taxon>Mycenaceae</taxon>
        <taxon>Mycena</taxon>
    </lineage>
</organism>
<dbReference type="AlphaFoldDB" id="A0AAD6WKV2"/>
<reference evidence="1" key="1">
    <citation type="submission" date="2023-03" db="EMBL/GenBank/DDBJ databases">
        <title>Massive genome expansion in bonnet fungi (Mycena s.s.) driven by repeated elements and novel gene families across ecological guilds.</title>
        <authorList>
            <consortium name="Lawrence Berkeley National Laboratory"/>
            <person name="Harder C.B."/>
            <person name="Miyauchi S."/>
            <person name="Viragh M."/>
            <person name="Kuo A."/>
            <person name="Thoen E."/>
            <person name="Andreopoulos B."/>
            <person name="Lu D."/>
            <person name="Skrede I."/>
            <person name="Drula E."/>
            <person name="Henrissat B."/>
            <person name="Morin E."/>
            <person name="Kohler A."/>
            <person name="Barry K."/>
            <person name="LaButti K."/>
            <person name="Morin E."/>
            <person name="Salamov A."/>
            <person name="Lipzen A."/>
            <person name="Mereny Z."/>
            <person name="Hegedus B."/>
            <person name="Baldrian P."/>
            <person name="Stursova M."/>
            <person name="Weitz H."/>
            <person name="Taylor A."/>
            <person name="Grigoriev I.V."/>
            <person name="Nagy L.G."/>
            <person name="Martin F."/>
            <person name="Kauserud H."/>
        </authorList>
    </citation>
    <scope>NUCLEOTIDE SEQUENCE</scope>
    <source>
        <strain evidence="1">CBHHK200</strain>
    </source>
</reference>
<keyword evidence="2" id="KW-1185">Reference proteome</keyword>
<comment type="caution">
    <text evidence="1">The sequence shown here is derived from an EMBL/GenBank/DDBJ whole genome shotgun (WGS) entry which is preliminary data.</text>
</comment>
<accession>A0AAD6WKV2</accession>